<dbReference type="OrthoDB" id="5185521at2"/>
<keyword evidence="2" id="KW-0472">Membrane</keyword>
<name>A0A837DGN3_9PSEU</name>
<evidence type="ECO:0000256" key="2">
    <source>
        <dbReference type="SAM" id="Phobius"/>
    </source>
</evidence>
<keyword evidence="2" id="KW-1133">Transmembrane helix</keyword>
<evidence type="ECO:0000256" key="1">
    <source>
        <dbReference type="SAM" id="MobiDB-lite"/>
    </source>
</evidence>
<proteinExistence type="predicted"/>
<feature type="transmembrane region" description="Helical" evidence="2">
    <location>
        <begin position="181"/>
        <end position="199"/>
    </location>
</feature>
<evidence type="ECO:0000313" key="3">
    <source>
        <dbReference type="EMBL" id="KHF45494.1"/>
    </source>
</evidence>
<comment type="caution">
    <text evidence="3">The sequence shown here is derived from an EMBL/GenBank/DDBJ whole genome shotgun (WGS) entry which is preliminary data.</text>
</comment>
<reference evidence="3 4" key="1">
    <citation type="submission" date="2014-10" db="EMBL/GenBank/DDBJ databases">
        <title>Genome sequence of Micropolyspora internatus JCM3315.</title>
        <authorList>
            <person name="Shin S.-K."/>
            <person name="Yi H."/>
        </authorList>
    </citation>
    <scope>NUCLEOTIDE SEQUENCE [LARGE SCALE GENOMIC DNA]</scope>
    <source>
        <strain evidence="3 4">JCM 3315</strain>
    </source>
</reference>
<feature type="transmembrane region" description="Helical" evidence="2">
    <location>
        <begin position="124"/>
        <end position="144"/>
    </location>
</feature>
<feature type="transmembrane region" description="Helical" evidence="2">
    <location>
        <begin position="98"/>
        <end position="118"/>
    </location>
</feature>
<organism evidence="3 4">
    <name type="scientific">Saccharomonospora viridis</name>
    <dbReference type="NCBI Taxonomy" id="1852"/>
    <lineage>
        <taxon>Bacteria</taxon>
        <taxon>Bacillati</taxon>
        <taxon>Actinomycetota</taxon>
        <taxon>Actinomycetes</taxon>
        <taxon>Pseudonocardiales</taxon>
        <taxon>Pseudonocardiaceae</taxon>
        <taxon>Saccharomonospora</taxon>
    </lineage>
</organism>
<accession>A0A837DGN3</accession>
<feature type="region of interest" description="Disordered" evidence="1">
    <location>
        <begin position="71"/>
        <end position="92"/>
    </location>
</feature>
<dbReference type="Proteomes" id="UP000030848">
    <property type="component" value="Unassembled WGS sequence"/>
</dbReference>
<dbReference type="EMBL" id="JRZE01000002">
    <property type="protein sequence ID" value="KHF45494.1"/>
    <property type="molecule type" value="Genomic_DNA"/>
</dbReference>
<dbReference type="RefSeq" id="WP_012796438.1">
    <property type="nucleotide sequence ID" value="NZ_CALJZO010000130.1"/>
</dbReference>
<dbReference type="Pfam" id="PF22564">
    <property type="entry name" value="HAAS"/>
    <property type="match status" value="1"/>
</dbReference>
<dbReference type="AlphaFoldDB" id="A0A837DGN3"/>
<feature type="transmembrane region" description="Helical" evidence="2">
    <location>
        <begin position="234"/>
        <end position="254"/>
    </location>
</feature>
<keyword evidence="2" id="KW-0812">Transmembrane</keyword>
<evidence type="ECO:0000313" key="4">
    <source>
        <dbReference type="Proteomes" id="UP000030848"/>
    </source>
</evidence>
<gene>
    <name evidence="3" type="ORF">MINT15_07110</name>
</gene>
<sequence length="377" mass="40447">MSTHTQPAVRAYLARVRTALSDLPAGEVDEIVDDVRPHLAEIAESLGERASVDAMIEELGTPESYAAEVRAAGDYPPPPSVNTGEGDRKSGRAGARMSLWGLVLGAFGAMVMGIVIGSSRNDEALVPLLVVAVLAAAAAAYVWINGPGVVRSLPEVRWFVAGSGGVWSQRLNTALQALNPVWWWLSAALLTLLAIVLVAEWYNGVLGLPVLLAVAALALWAGPKSRTDRRMLWAAVPVSAFVVGAGLGLAGHLIESAHGHSGDFHAYEATNTTIDGEPLLLYGQEEVENLYLFDSEGTPLTDVYIYTDDGRPLLAQRYGCEQHTQEKIPVGRDNHFPRPHIEQGGVDEFGTVNGYNAYRAFCQEVDEVPFTVAVPVE</sequence>
<protein>
    <submittedName>
        <fullName evidence="3">Membrane protein</fullName>
    </submittedName>
</protein>
<feature type="transmembrane region" description="Helical" evidence="2">
    <location>
        <begin position="205"/>
        <end position="222"/>
    </location>
</feature>